<name>A0ACC0IFR9_9ERIC</name>
<proteinExistence type="predicted"/>
<accession>A0ACC0IFR9</accession>
<dbReference type="Proteomes" id="UP001060215">
    <property type="component" value="Chromosome 6"/>
</dbReference>
<evidence type="ECO:0000313" key="2">
    <source>
        <dbReference type="Proteomes" id="UP001060215"/>
    </source>
</evidence>
<keyword evidence="2" id="KW-1185">Reference proteome</keyword>
<sequence length="153" mass="17559">MVGLGHDGIDQIYDDAIEDYVKFTSAKSTIAYAYPVSKDLDSFLKSFLLGETSPSVPFPKDSQTMAYYALDPPHKILKPPILGWDAPALSSPPRTISGWVTWPPQVHPGVHHYYSPPLPKACRSWMVYPYRPRLDNRRLEYLFLYYWHMVAKP</sequence>
<comment type="caution">
    <text evidence="1">The sequence shown here is derived from an EMBL/GenBank/DDBJ whole genome shotgun (WGS) entry which is preliminary data.</text>
</comment>
<gene>
    <name evidence="1" type="ORF">LOK49_LG03G03188</name>
</gene>
<protein>
    <submittedName>
        <fullName evidence="1">Uncharacterized protein</fullName>
    </submittedName>
</protein>
<evidence type="ECO:0000313" key="1">
    <source>
        <dbReference type="EMBL" id="KAI8023652.1"/>
    </source>
</evidence>
<organism evidence="1 2">
    <name type="scientific">Camellia lanceoleosa</name>
    <dbReference type="NCBI Taxonomy" id="1840588"/>
    <lineage>
        <taxon>Eukaryota</taxon>
        <taxon>Viridiplantae</taxon>
        <taxon>Streptophyta</taxon>
        <taxon>Embryophyta</taxon>
        <taxon>Tracheophyta</taxon>
        <taxon>Spermatophyta</taxon>
        <taxon>Magnoliopsida</taxon>
        <taxon>eudicotyledons</taxon>
        <taxon>Gunneridae</taxon>
        <taxon>Pentapetalae</taxon>
        <taxon>asterids</taxon>
        <taxon>Ericales</taxon>
        <taxon>Theaceae</taxon>
        <taxon>Camellia</taxon>
    </lineage>
</organism>
<reference evidence="1 2" key="1">
    <citation type="journal article" date="2022" name="Plant J.">
        <title>Chromosome-level genome of Camellia lanceoleosa provides a valuable resource for understanding genome evolution and self-incompatibility.</title>
        <authorList>
            <person name="Gong W."/>
            <person name="Xiao S."/>
            <person name="Wang L."/>
            <person name="Liao Z."/>
            <person name="Chang Y."/>
            <person name="Mo W."/>
            <person name="Hu G."/>
            <person name="Li W."/>
            <person name="Zhao G."/>
            <person name="Zhu H."/>
            <person name="Hu X."/>
            <person name="Ji K."/>
            <person name="Xiang X."/>
            <person name="Song Q."/>
            <person name="Yuan D."/>
            <person name="Jin S."/>
            <person name="Zhang L."/>
        </authorList>
    </citation>
    <scope>NUCLEOTIDE SEQUENCE [LARGE SCALE GENOMIC DNA]</scope>
    <source>
        <strain evidence="1">SQ_2022a</strain>
    </source>
</reference>
<dbReference type="EMBL" id="CM045763">
    <property type="protein sequence ID" value="KAI8023652.1"/>
    <property type="molecule type" value="Genomic_DNA"/>
</dbReference>